<evidence type="ECO:0000256" key="2">
    <source>
        <dbReference type="PROSITE-ProRule" id="PRU00335"/>
    </source>
</evidence>
<protein>
    <recommendedName>
        <fullName evidence="3">HTH tetR-type domain-containing protein</fullName>
    </recommendedName>
</protein>
<keyword evidence="5" id="KW-1185">Reference proteome</keyword>
<gene>
    <name evidence="4" type="ORF">Hsar01_03469</name>
</gene>
<dbReference type="Gene3D" id="1.10.10.60">
    <property type="entry name" value="Homeodomain-like"/>
    <property type="match status" value="1"/>
</dbReference>
<name>A0ABP9URR2_9BACT</name>
<proteinExistence type="predicted"/>
<dbReference type="PRINTS" id="PR00455">
    <property type="entry name" value="HTHTETR"/>
</dbReference>
<dbReference type="Proteomes" id="UP001476282">
    <property type="component" value="Unassembled WGS sequence"/>
</dbReference>
<evidence type="ECO:0000259" key="3">
    <source>
        <dbReference type="PROSITE" id="PS50977"/>
    </source>
</evidence>
<sequence>MSRSDEKRAAILDAAVREFSEAGYAAAKMDAIAARAEVSKRTVYNHFESKEALFQKISERLCSQLAGATEMPYDPERGIRDQLFELAMRHLELVSSEDFMDMTRVILPERVRNPELAKGEFDRLRRGETGLGRWVQQAMAAGAVREGDWRSVARKFGAMLSEFGFWPQLLGKEDTLDPAAREAVARKVVELFMRGAIEGAATPRD</sequence>
<dbReference type="InterPro" id="IPR001647">
    <property type="entry name" value="HTH_TetR"/>
</dbReference>
<reference evidence="4 5" key="1">
    <citation type="submission" date="2024-02" db="EMBL/GenBank/DDBJ databases">
        <title>Haloferula sargassicola NBRC 104335.</title>
        <authorList>
            <person name="Ichikawa N."/>
            <person name="Katano-Makiyama Y."/>
            <person name="Hidaka K."/>
        </authorList>
    </citation>
    <scope>NUCLEOTIDE SEQUENCE [LARGE SCALE GENOMIC DNA]</scope>
    <source>
        <strain evidence="4 5">NBRC 104335</strain>
    </source>
</reference>
<dbReference type="PROSITE" id="PS50977">
    <property type="entry name" value="HTH_TETR_2"/>
    <property type="match status" value="1"/>
</dbReference>
<feature type="domain" description="HTH tetR-type" evidence="3">
    <location>
        <begin position="5"/>
        <end position="65"/>
    </location>
</feature>
<evidence type="ECO:0000313" key="4">
    <source>
        <dbReference type="EMBL" id="GAA5484228.1"/>
    </source>
</evidence>
<dbReference type="Gene3D" id="1.10.357.10">
    <property type="entry name" value="Tetracycline Repressor, domain 2"/>
    <property type="match status" value="1"/>
</dbReference>
<dbReference type="InterPro" id="IPR039536">
    <property type="entry name" value="TetR_C_Proteobacteria"/>
</dbReference>
<dbReference type="SUPFAM" id="SSF48498">
    <property type="entry name" value="Tetracyclin repressor-like, C-terminal domain"/>
    <property type="match status" value="1"/>
</dbReference>
<dbReference type="InterPro" id="IPR036271">
    <property type="entry name" value="Tet_transcr_reg_TetR-rel_C_sf"/>
</dbReference>
<dbReference type="Pfam" id="PF00440">
    <property type="entry name" value="TetR_N"/>
    <property type="match status" value="1"/>
</dbReference>
<accession>A0ABP9URR2</accession>
<evidence type="ECO:0000313" key="5">
    <source>
        <dbReference type="Proteomes" id="UP001476282"/>
    </source>
</evidence>
<dbReference type="InterPro" id="IPR009057">
    <property type="entry name" value="Homeodomain-like_sf"/>
</dbReference>
<feature type="DNA-binding region" description="H-T-H motif" evidence="2">
    <location>
        <begin position="28"/>
        <end position="47"/>
    </location>
</feature>
<dbReference type="PANTHER" id="PTHR30055:SF224">
    <property type="entry name" value="TRANSCRIPTIONAL REGULATOR TETR FAMILY"/>
    <property type="match status" value="1"/>
</dbReference>
<dbReference type="Pfam" id="PF14246">
    <property type="entry name" value="TetR_C_7"/>
    <property type="match status" value="1"/>
</dbReference>
<dbReference type="PANTHER" id="PTHR30055">
    <property type="entry name" value="HTH-TYPE TRANSCRIPTIONAL REGULATOR RUTR"/>
    <property type="match status" value="1"/>
</dbReference>
<dbReference type="SUPFAM" id="SSF46689">
    <property type="entry name" value="Homeodomain-like"/>
    <property type="match status" value="1"/>
</dbReference>
<keyword evidence="1 2" id="KW-0238">DNA-binding</keyword>
<comment type="caution">
    <text evidence="4">The sequence shown here is derived from an EMBL/GenBank/DDBJ whole genome shotgun (WGS) entry which is preliminary data.</text>
</comment>
<organism evidence="4 5">
    <name type="scientific">Haloferula sargassicola</name>
    <dbReference type="NCBI Taxonomy" id="490096"/>
    <lineage>
        <taxon>Bacteria</taxon>
        <taxon>Pseudomonadati</taxon>
        <taxon>Verrucomicrobiota</taxon>
        <taxon>Verrucomicrobiia</taxon>
        <taxon>Verrucomicrobiales</taxon>
        <taxon>Verrucomicrobiaceae</taxon>
        <taxon>Haloferula</taxon>
    </lineage>
</organism>
<dbReference type="RefSeq" id="WP_353568326.1">
    <property type="nucleotide sequence ID" value="NZ_BAABRI010000022.1"/>
</dbReference>
<evidence type="ECO:0000256" key="1">
    <source>
        <dbReference type="ARBA" id="ARBA00023125"/>
    </source>
</evidence>
<dbReference type="InterPro" id="IPR050109">
    <property type="entry name" value="HTH-type_TetR-like_transc_reg"/>
</dbReference>
<dbReference type="EMBL" id="BAABRI010000022">
    <property type="protein sequence ID" value="GAA5484228.1"/>
    <property type="molecule type" value="Genomic_DNA"/>
</dbReference>